<dbReference type="Gene3D" id="1.10.10.10">
    <property type="entry name" value="Winged helix-like DNA-binding domain superfamily/Winged helix DNA-binding domain"/>
    <property type="match status" value="1"/>
</dbReference>
<dbReference type="eggNOG" id="COG1802">
    <property type="taxonomic scope" value="Bacteria"/>
</dbReference>
<evidence type="ECO:0000313" key="2">
    <source>
        <dbReference type="Proteomes" id="UP000024329"/>
    </source>
</evidence>
<dbReference type="InterPro" id="IPR036390">
    <property type="entry name" value="WH_DNA-bd_sf"/>
</dbReference>
<dbReference type="Proteomes" id="UP000024329">
    <property type="component" value="Unassembled WGS sequence"/>
</dbReference>
<dbReference type="SUPFAM" id="SSF46785">
    <property type="entry name" value="Winged helix' DNA-binding domain"/>
    <property type="match status" value="1"/>
</dbReference>
<sequence length="169" mass="18970">MVADELSISVTPVRDALHILAGEHLVELRHGDGYFAFPMEEADLRELYDWNQELVLSALRRRTPSGIALPEEDNDYSVQAVERIFTAIARASSSLIHAEAMRWTNARLGAARHIEMTYELSGREELSAIHAAASSQDLAGLRRLLATYHTSRKRMARTVIKAMRTQAEP</sequence>
<dbReference type="InterPro" id="IPR036388">
    <property type="entry name" value="WH-like_DNA-bd_sf"/>
</dbReference>
<protein>
    <submittedName>
        <fullName evidence="1">GntR family transcriptional regulator</fullName>
    </submittedName>
</protein>
<dbReference type="EMBL" id="JFYZ01000015">
    <property type="protein sequence ID" value="EZP80710.1"/>
    <property type="molecule type" value="Genomic_DNA"/>
</dbReference>
<gene>
    <name evidence="1" type="ORF">BV97_03128</name>
</gene>
<proteinExistence type="predicted"/>
<dbReference type="AlphaFoldDB" id="A0A031JUU2"/>
<organism evidence="1 2">
    <name type="scientific">Novosphingobium resinovorum</name>
    <dbReference type="NCBI Taxonomy" id="158500"/>
    <lineage>
        <taxon>Bacteria</taxon>
        <taxon>Pseudomonadati</taxon>
        <taxon>Pseudomonadota</taxon>
        <taxon>Alphaproteobacteria</taxon>
        <taxon>Sphingomonadales</taxon>
        <taxon>Sphingomonadaceae</taxon>
        <taxon>Novosphingobium</taxon>
    </lineage>
</organism>
<name>A0A031JUU2_9SPHN</name>
<evidence type="ECO:0000313" key="1">
    <source>
        <dbReference type="EMBL" id="EZP80710.1"/>
    </source>
</evidence>
<comment type="caution">
    <text evidence="1">The sequence shown here is derived from an EMBL/GenBank/DDBJ whole genome shotgun (WGS) entry which is preliminary data.</text>
</comment>
<accession>A0A031JUU2</accession>
<reference evidence="1 2" key="1">
    <citation type="submission" date="2014-03" db="EMBL/GenBank/DDBJ databases">
        <title>Whole genome sequence of Novosphingobium resinovorum KF1.</title>
        <authorList>
            <person name="Gan H.M."/>
            <person name="Gan H.Y."/>
            <person name="Chew T.H."/>
            <person name="Savka M.A."/>
        </authorList>
    </citation>
    <scope>NUCLEOTIDE SEQUENCE [LARGE SCALE GENOMIC DNA]</scope>
    <source>
        <strain evidence="1 2">KF1</strain>
    </source>
</reference>